<accession>A0A367L0T4</accession>
<proteinExistence type="predicted"/>
<evidence type="ECO:0000313" key="2">
    <source>
        <dbReference type="Proteomes" id="UP000253664"/>
    </source>
</evidence>
<evidence type="ECO:0000313" key="1">
    <source>
        <dbReference type="EMBL" id="RCI08026.1"/>
    </source>
</evidence>
<name>A0A367L0T4_9HYPO</name>
<reference evidence="1 2" key="1">
    <citation type="journal article" date="2015" name="BMC Genomics">
        <title>Insights from the genome of Ophiocordyceps polyrhachis-furcata to pathogenicity and host specificity in insect fungi.</title>
        <authorList>
            <person name="Wichadakul D."/>
            <person name="Kobmoo N."/>
            <person name="Ingsriswang S."/>
            <person name="Tangphatsornruang S."/>
            <person name="Chantasingh D."/>
            <person name="Luangsa-ard J.J."/>
            <person name="Eurwilaichitr L."/>
        </authorList>
    </citation>
    <scope>NUCLEOTIDE SEQUENCE [LARGE SCALE GENOMIC DNA]</scope>
    <source>
        <strain evidence="1 2">BCC 54312</strain>
    </source>
</reference>
<dbReference type="AlphaFoldDB" id="A0A367L0T4"/>
<comment type="caution">
    <text evidence="1">The sequence shown here is derived from an EMBL/GenBank/DDBJ whole genome shotgun (WGS) entry which is preliminary data.</text>
</comment>
<organism evidence="1 2">
    <name type="scientific">Ophiocordyceps polyrhachis-furcata BCC 54312</name>
    <dbReference type="NCBI Taxonomy" id="1330021"/>
    <lineage>
        <taxon>Eukaryota</taxon>
        <taxon>Fungi</taxon>
        <taxon>Dikarya</taxon>
        <taxon>Ascomycota</taxon>
        <taxon>Pezizomycotina</taxon>
        <taxon>Sordariomycetes</taxon>
        <taxon>Hypocreomycetidae</taxon>
        <taxon>Hypocreales</taxon>
        <taxon>Ophiocordycipitaceae</taxon>
        <taxon>Ophiocordyceps</taxon>
    </lineage>
</organism>
<keyword evidence="2" id="KW-1185">Reference proteome</keyword>
<dbReference type="EMBL" id="LKCN02000022">
    <property type="protein sequence ID" value="RCI08026.1"/>
    <property type="molecule type" value="Genomic_DNA"/>
</dbReference>
<dbReference type="Proteomes" id="UP000253664">
    <property type="component" value="Unassembled WGS sequence"/>
</dbReference>
<gene>
    <name evidence="1" type="ORF">L249_7882</name>
</gene>
<protein>
    <submittedName>
        <fullName evidence="1">Uncharacterized protein</fullName>
    </submittedName>
</protein>
<sequence length="68" mass="7638">MIYLLTKTKDDSLSYEDFCGYVKDSAVKRLDAELVLVSPVPLVDFQGRLASSLAEKKLLLDYAARKLI</sequence>